<dbReference type="InterPro" id="IPR013763">
    <property type="entry name" value="Cyclin-like_dom"/>
</dbReference>
<dbReference type="SMART" id="SM00385">
    <property type="entry name" value="CYCLIN"/>
    <property type="match status" value="2"/>
</dbReference>
<feature type="compositionally biased region" description="Basic and acidic residues" evidence="7">
    <location>
        <begin position="401"/>
        <end position="410"/>
    </location>
</feature>
<dbReference type="EnsemblMetazoa" id="CJA10511.1">
    <property type="protein sequence ID" value="CJA10511.1"/>
    <property type="gene ID" value="WBGene00129715"/>
</dbReference>
<dbReference type="CDD" id="cd20539">
    <property type="entry name" value="CYCLIN_CCNT_rpt2"/>
    <property type="match status" value="1"/>
</dbReference>
<evidence type="ECO:0000256" key="4">
    <source>
        <dbReference type="ARBA" id="ARBA00023163"/>
    </source>
</evidence>
<evidence type="ECO:0000313" key="9">
    <source>
        <dbReference type="EnsemblMetazoa" id="CJA10511.1"/>
    </source>
</evidence>
<feature type="region of interest" description="Disordered" evidence="7">
    <location>
        <begin position="506"/>
        <end position="563"/>
    </location>
</feature>
<dbReference type="Pfam" id="PF21797">
    <property type="entry name" value="CycT2-like_C"/>
    <property type="match status" value="1"/>
</dbReference>
<dbReference type="Proteomes" id="UP000005237">
    <property type="component" value="Unassembled WGS sequence"/>
</dbReference>
<dbReference type="GO" id="GO:0006357">
    <property type="term" value="P:regulation of transcription by RNA polymerase II"/>
    <property type="evidence" value="ECO:0007669"/>
    <property type="project" value="InterPro"/>
</dbReference>
<feature type="compositionally biased region" description="Pro residues" evidence="7">
    <location>
        <begin position="540"/>
        <end position="549"/>
    </location>
</feature>
<feature type="compositionally biased region" description="Low complexity" evidence="7">
    <location>
        <begin position="475"/>
        <end position="489"/>
    </location>
</feature>
<dbReference type="GO" id="GO:0016538">
    <property type="term" value="F:cyclin-dependent protein serine/threonine kinase regulator activity"/>
    <property type="evidence" value="ECO:0007669"/>
    <property type="project" value="InterPro"/>
</dbReference>
<protein>
    <recommendedName>
        <fullName evidence="8">Cyclin-like domain-containing protein</fullName>
    </recommendedName>
</protein>
<reference evidence="10" key="1">
    <citation type="submission" date="2010-08" db="EMBL/GenBank/DDBJ databases">
        <authorList>
            <consortium name="Caenorhabditis japonica Sequencing Consortium"/>
            <person name="Wilson R.K."/>
        </authorList>
    </citation>
    <scope>NUCLEOTIDE SEQUENCE [LARGE SCALE GENOMIC DNA]</scope>
    <source>
        <strain evidence="10">DF5081</strain>
    </source>
</reference>
<keyword evidence="2" id="KW-0805">Transcription regulation</keyword>
<keyword evidence="4" id="KW-0804">Transcription</keyword>
<sequence length="563" mass="64046">MSFSNTLIKEKNGSKYGRMLQPWLFQKQDLVRDTPSRRDGISYEDELSKRQAGGVFIFDIVMQLTHGKGEHGLCGVAVTLFNRFFKFQSLKRCDYRDVAAACVFLAGKNEDSPKKLKYVVNQLWHQKFPHNKQFPSEQHFVDQCQVVTFLEEVILRTVAFDLNVDLPHQYVLKLMQHVEKGRNTYKEMVKTAYYMATEVLIVTDWSIRYSCAAIATACVNIAAYFHNIEMDRIVPLDVADTWYRFQDSSITRAEVDVMTKEFIHIYSRNPHCHVGSLKKLDPHGKVKIVGRCSSQVSNTPVSSTITASTSSSNLQKKVDLDAYKGRQKTTSQSSETVDASRQSFMPDVKSQKFCEKDLIEQRKRRDAAERARLEAYYQQQQKNSSVGNQRNTQPNSHKRPHGPEEVNGVKKSRLDYQMKFVAASSTTSSTSVTTNGFHPQNQNQQQTTIMENSSMSAYAISVSKMMSGQSMNLKTSSTTTTNHHQQQQQPSAYQQMCRDLEYKRRTPSADITRLAPSSTQQISPPDESSPPVTSSSLTYLPPPPPPPIIPRYVHEEMEDGELR</sequence>
<dbReference type="InterPro" id="IPR043198">
    <property type="entry name" value="Cyclin/Ssn8"/>
</dbReference>
<dbReference type="Pfam" id="PF00134">
    <property type="entry name" value="Cyclin_N"/>
    <property type="match status" value="1"/>
</dbReference>
<keyword evidence="3 6" id="KW-0195">Cyclin</keyword>
<evidence type="ECO:0000259" key="8">
    <source>
        <dbReference type="SMART" id="SM00385"/>
    </source>
</evidence>
<reference evidence="9" key="2">
    <citation type="submission" date="2022-06" db="UniProtKB">
        <authorList>
            <consortium name="EnsemblMetazoa"/>
        </authorList>
    </citation>
    <scope>IDENTIFICATION</scope>
    <source>
        <strain evidence="9">DF5081</strain>
    </source>
</reference>
<evidence type="ECO:0000256" key="1">
    <source>
        <dbReference type="ARBA" id="ARBA00008638"/>
    </source>
</evidence>
<organism evidence="9 10">
    <name type="scientific">Caenorhabditis japonica</name>
    <dbReference type="NCBI Taxonomy" id="281687"/>
    <lineage>
        <taxon>Eukaryota</taxon>
        <taxon>Metazoa</taxon>
        <taxon>Ecdysozoa</taxon>
        <taxon>Nematoda</taxon>
        <taxon>Chromadorea</taxon>
        <taxon>Rhabditida</taxon>
        <taxon>Rhabditina</taxon>
        <taxon>Rhabditomorpha</taxon>
        <taxon>Rhabditoidea</taxon>
        <taxon>Rhabditidae</taxon>
        <taxon>Peloderinae</taxon>
        <taxon>Caenorhabditis</taxon>
    </lineage>
</organism>
<dbReference type="InterPro" id="IPR036915">
    <property type="entry name" value="Cyclin-like_sf"/>
</dbReference>
<dbReference type="PANTHER" id="PTHR10026">
    <property type="entry name" value="CYCLIN"/>
    <property type="match status" value="1"/>
</dbReference>
<evidence type="ECO:0000256" key="3">
    <source>
        <dbReference type="ARBA" id="ARBA00023127"/>
    </source>
</evidence>
<dbReference type="InterPro" id="IPR006671">
    <property type="entry name" value="Cyclin_N"/>
</dbReference>
<evidence type="ECO:0000256" key="2">
    <source>
        <dbReference type="ARBA" id="ARBA00023015"/>
    </source>
</evidence>
<evidence type="ECO:0000256" key="7">
    <source>
        <dbReference type="SAM" id="MobiDB-lite"/>
    </source>
</evidence>
<feature type="compositionally biased region" description="Basic and acidic residues" evidence="7">
    <location>
        <begin position="552"/>
        <end position="563"/>
    </location>
</feature>
<feature type="domain" description="Cyclin-like" evidence="8">
    <location>
        <begin position="55"/>
        <end position="163"/>
    </location>
</feature>
<dbReference type="OMA" id="TAYYMAT"/>
<feature type="region of interest" description="Disordered" evidence="7">
    <location>
        <begin position="318"/>
        <end position="344"/>
    </location>
</feature>
<feature type="region of interest" description="Disordered" evidence="7">
    <location>
        <begin position="469"/>
        <end position="494"/>
    </location>
</feature>
<name>A0A8R1HV17_CAEJA</name>
<feature type="domain" description="Cyclin-like" evidence="8">
    <location>
        <begin position="173"/>
        <end position="259"/>
    </location>
</feature>
<evidence type="ECO:0000256" key="6">
    <source>
        <dbReference type="RuleBase" id="RU000383"/>
    </source>
</evidence>
<feature type="compositionally biased region" description="Polar residues" evidence="7">
    <location>
        <begin position="435"/>
        <end position="446"/>
    </location>
</feature>
<feature type="compositionally biased region" description="Polar residues" evidence="7">
    <location>
        <begin position="328"/>
        <end position="343"/>
    </location>
</feature>
<keyword evidence="10" id="KW-1185">Reference proteome</keyword>
<dbReference type="Gene3D" id="1.10.472.10">
    <property type="entry name" value="Cyclin-like"/>
    <property type="match status" value="2"/>
</dbReference>
<feature type="region of interest" description="Disordered" evidence="7">
    <location>
        <begin position="426"/>
        <end position="446"/>
    </location>
</feature>
<evidence type="ECO:0000256" key="5">
    <source>
        <dbReference type="ARBA" id="ARBA00056850"/>
    </source>
</evidence>
<comment type="function">
    <text evidence="5">Regulatory subunit of the cyclin-dependent kinase pair (CDK9/cyclin T) complex, also called positive transcription elongation factor B (P-TEFb), which is proposed to facilitate the transition from abortive to production elongation by phosphorylating the CTD (carboxy-terminal domain) of the large subunit of RNA polymerase II (RNAP II).</text>
</comment>
<proteinExistence type="inferred from homology"/>
<comment type="similarity">
    <text evidence="1">Belongs to the cyclin family. Cyclin C subfamily.</text>
</comment>
<dbReference type="SUPFAM" id="SSF47954">
    <property type="entry name" value="Cyclin-like"/>
    <property type="match status" value="2"/>
</dbReference>
<feature type="compositionally biased region" description="Low complexity" evidence="7">
    <location>
        <begin position="523"/>
        <end position="539"/>
    </location>
</feature>
<dbReference type="FunFam" id="1.10.472.10:FF:000254">
    <property type="entry name" value="Cyclin-T1.2"/>
    <property type="match status" value="1"/>
</dbReference>
<dbReference type="AlphaFoldDB" id="A0A8R1HV17"/>
<accession>A0A8R1HV17</accession>
<evidence type="ECO:0000313" key="10">
    <source>
        <dbReference type="Proteomes" id="UP000005237"/>
    </source>
</evidence>
<dbReference type="FunFam" id="1.10.472.10:FF:000181">
    <property type="entry name" value="Protein CBR-CIT-1.1"/>
    <property type="match status" value="1"/>
</dbReference>
<feature type="region of interest" description="Disordered" evidence="7">
    <location>
        <begin position="377"/>
        <end position="410"/>
    </location>
</feature>
<feature type="compositionally biased region" description="Polar residues" evidence="7">
    <location>
        <begin position="377"/>
        <end position="395"/>
    </location>
</feature>